<dbReference type="GO" id="GO:0003700">
    <property type="term" value="F:DNA-binding transcription factor activity"/>
    <property type="evidence" value="ECO:0007669"/>
    <property type="project" value="InterPro"/>
</dbReference>
<comment type="caution">
    <text evidence="10">The sequence shown here is derived from an EMBL/GenBank/DDBJ whole genome shotgun (WGS) entry which is preliminary data.</text>
</comment>
<dbReference type="GO" id="GO:0043565">
    <property type="term" value="F:sequence-specific DNA binding"/>
    <property type="evidence" value="ECO:0007669"/>
    <property type="project" value="InterPro"/>
</dbReference>
<feature type="region of interest" description="Disordered" evidence="8">
    <location>
        <begin position="628"/>
        <end position="665"/>
    </location>
</feature>
<comment type="similarity">
    <text evidence="2 7">Belongs to the HSF family.</text>
</comment>
<dbReference type="SUPFAM" id="SSF46785">
    <property type="entry name" value="Winged helix' DNA-binding domain"/>
    <property type="match status" value="1"/>
</dbReference>
<dbReference type="Proteomes" id="UP000499080">
    <property type="component" value="Unassembled WGS sequence"/>
</dbReference>
<feature type="domain" description="HSF-type DNA-binding" evidence="9">
    <location>
        <begin position="18"/>
        <end position="42"/>
    </location>
</feature>
<evidence type="ECO:0000256" key="7">
    <source>
        <dbReference type="RuleBase" id="RU004020"/>
    </source>
</evidence>
<reference evidence="10 11" key="1">
    <citation type="journal article" date="2019" name="Sci. Rep.">
        <title>Orb-weaving spider Araneus ventricosus genome elucidates the spidroin gene catalogue.</title>
        <authorList>
            <person name="Kono N."/>
            <person name="Nakamura H."/>
            <person name="Ohtoshi R."/>
            <person name="Moran D.A.P."/>
            <person name="Shinohara A."/>
            <person name="Yoshida Y."/>
            <person name="Fujiwara M."/>
            <person name="Mori M."/>
            <person name="Tomita M."/>
            <person name="Arakawa K."/>
        </authorList>
    </citation>
    <scope>NUCLEOTIDE SEQUENCE [LARGE SCALE GENOMIC DNA]</scope>
</reference>
<dbReference type="OrthoDB" id="60033at2759"/>
<keyword evidence="10" id="KW-0346">Stress response</keyword>
<evidence type="ECO:0000313" key="10">
    <source>
        <dbReference type="EMBL" id="GBM78384.1"/>
    </source>
</evidence>
<dbReference type="PROSITE" id="PS00434">
    <property type="entry name" value="HSF_DOMAIN"/>
    <property type="match status" value="1"/>
</dbReference>
<keyword evidence="11" id="KW-1185">Reference proteome</keyword>
<evidence type="ECO:0000256" key="4">
    <source>
        <dbReference type="ARBA" id="ARBA00023125"/>
    </source>
</evidence>
<keyword evidence="6" id="KW-0539">Nucleus</keyword>
<evidence type="ECO:0000256" key="5">
    <source>
        <dbReference type="ARBA" id="ARBA00023163"/>
    </source>
</evidence>
<feature type="non-terminal residue" evidence="10">
    <location>
        <position position="1"/>
    </location>
</feature>
<dbReference type="SMART" id="SM00415">
    <property type="entry name" value="HSF"/>
    <property type="match status" value="1"/>
</dbReference>
<dbReference type="AlphaFoldDB" id="A0A4Y2IL91"/>
<dbReference type="Pfam" id="PF00447">
    <property type="entry name" value="HSF_DNA-bind"/>
    <property type="match status" value="1"/>
</dbReference>
<gene>
    <name evidence="10" type="primary">Hsf_1</name>
    <name evidence="10" type="ORF">AVEN_79105_2</name>
</gene>
<keyword evidence="3" id="KW-0805">Transcription regulation</keyword>
<evidence type="ECO:0000256" key="2">
    <source>
        <dbReference type="ARBA" id="ARBA00006403"/>
    </source>
</evidence>
<proteinExistence type="inferred from homology"/>
<evidence type="ECO:0000256" key="3">
    <source>
        <dbReference type="ARBA" id="ARBA00023015"/>
    </source>
</evidence>
<feature type="region of interest" description="Disordered" evidence="8">
    <location>
        <begin position="242"/>
        <end position="272"/>
    </location>
</feature>
<dbReference type="PANTHER" id="PTHR10015:SF427">
    <property type="entry name" value="HEAT SHOCK FACTOR PROTEIN"/>
    <property type="match status" value="1"/>
</dbReference>
<accession>A0A4Y2IL91</accession>
<keyword evidence="4" id="KW-0238">DNA-binding</keyword>
<dbReference type="InterPro" id="IPR000232">
    <property type="entry name" value="HSF_DNA-bd"/>
</dbReference>
<comment type="subcellular location">
    <subcellularLocation>
        <location evidence="1">Nucleus</location>
    </subcellularLocation>
</comment>
<dbReference type="EMBL" id="BGPR01002750">
    <property type="protein sequence ID" value="GBM78384.1"/>
    <property type="molecule type" value="Genomic_DNA"/>
</dbReference>
<dbReference type="PANTHER" id="PTHR10015">
    <property type="entry name" value="HEAT SHOCK TRANSCRIPTION FACTOR"/>
    <property type="match status" value="1"/>
</dbReference>
<dbReference type="Gene3D" id="1.10.10.10">
    <property type="entry name" value="Winged helix-like DNA-binding domain superfamily/Winged helix DNA-binding domain"/>
    <property type="match status" value="1"/>
</dbReference>
<feature type="compositionally biased region" description="Polar residues" evidence="8">
    <location>
        <begin position="628"/>
        <end position="643"/>
    </location>
</feature>
<organism evidence="10 11">
    <name type="scientific">Araneus ventricosus</name>
    <name type="common">Orbweaver spider</name>
    <name type="synonym">Epeira ventricosa</name>
    <dbReference type="NCBI Taxonomy" id="182803"/>
    <lineage>
        <taxon>Eukaryota</taxon>
        <taxon>Metazoa</taxon>
        <taxon>Ecdysozoa</taxon>
        <taxon>Arthropoda</taxon>
        <taxon>Chelicerata</taxon>
        <taxon>Arachnida</taxon>
        <taxon>Araneae</taxon>
        <taxon>Araneomorphae</taxon>
        <taxon>Entelegynae</taxon>
        <taxon>Araneoidea</taxon>
        <taxon>Araneidae</taxon>
        <taxon>Araneus</taxon>
    </lineage>
</organism>
<sequence>NGYSFIIKDQAKFAKELLPQYFKHNNMASFIRQLNMYGFKKVMNYEKTGLRNENNEMEFQHGFFIKERSELLELIKRKISNPKVPDPPSKTNAKDILIDLTSIREKQENMDSMLLKMKQENELLWRELTAMRQKHKAQEQIIQKVIQFLVSIVQRSGNQNMGVGVQRKITRMIHGSPKTSSSQVSRTIDVLRNKNSDCIIVPEQIVSPLGPVIHEVIDNDHDETNHSPIPVVKSPAVIHVTESPASKNESDGSSKPKLPAVSNSNSTASTANNLKVPVEQLGILEALQQRSPATNNEETDPSESILGIPLEYITDQGNAEVANVISIPEDGTVCNVISIPEDDNIGTVISIPEGSTIGDIIPISKLSNVISIPDKETITSNPTTPLANDNDSIFTGSEFFSSPEIAAFSELHPSTSNENNSHSLQSSLSKNDFVDSLLSEPLQTPKIITSEDDMCNSAREAKTELVKKEMSKASTTKNPTHDEHNYQLTTTESSSNLVKNALTNHLLSVDESLNYAQDQFASGPWNLDVQNLLAVCGSPNSWTSLDPQLFSTDELANYDAFSSSLPDDSSIKTETNDIMGNEIVQFTPNMLEMDIENSPLFEALNQDAEVPSSDFNYQSEPLLDAETATSDASNFLTNQASTDDTPKKRKKCSPRTPKNKRRKAK</sequence>
<dbReference type="PRINTS" id="PR00056">
    <property type="entry name" value="HSFDOMAIN"/>
</dbReference>
<keyword evidence="5" id="KW-0804">Transcription</keyword>
<feature type="compositionally biased region" description="Low complexity" evidence="8">
    <location>
        <begin position="262"/>
        <end position="272"/>
    </location>
</feature>
<dbReference type="FunFam" id="1.10.10.10:FF:000027">
    <property type="entry name" value="Heat shock transcription factor 1"/>
    <property type="match status" value="1"/>
</dbReference>
<evidence type="ECO:0000256" key="8">
    <source>
        <dbReference type="SAM" id="MobiDB-lite"/>
    </source>
</evidence>
<protein>
    <submittedName>
        <fullName evidence="10">Heat shock factor protein</fullName>
    </submittedName>
</protein>
<dbReference type="InterPro" id="IPR036390">
    <property type="entry name" value="WH_DNA-bd_sf"/>
</dbReference>
<name>A0A4Y2IL91_ARAVE</name>
<evidence type="ECO:0000313" key="11">
    <source>
        <dbReference type="Proteomes" id="UP000499080"/>
    </source>
</evidence>
<evidence type="ECO:0000256" key="1">
    <source>
        <dbReference type="ARBA" id="ARBA00004123"/>
    </source>
</evidence>
<dbReference type="InterPro" id="IPR036388">
    <property type="entry name" value="WH-like_DNA-bd_sf"/>
</dbReference>
<dbReference type="GO" id="GO:0005634">
    <property type="term" value="C:nucleus"/>
    <property type="evidence" value="ECO:0007669"/>
    <property type="project" value="UniProtKB-SubCell"/>
</dbReference>
<feature type="compositionally biased region" description="Basic residues" evidence="8">
    <location>
        <begin position="647"/>
        <end position="665"/>
    </location>
</feature>
<evidence type="ECO:0000259" key="9">
    <source>
        <dbReference type="PROSITE" id="PS00434"/>
    </source>
</evidence>
<evidence type="ECO:0000256" key="6">
    <source>
        <dbReference type="ARBA" id="ARBA00023242"/>
    </source>
</evidence>